<evidence type="ECO:0000313" key="3">
    <source>
        <dbReference type="EMBL" id="RIB16760.1"/>
    </source>
</evidence>
<dbReference type="Proteomes" id="UP000266673">
    <property type="component" value="Unassembled WGS sequence"/>
</dbReference>
<feature type="chain" id="PRO_5017186182" evidence="2">
    <location>
        <begin position="24"/>
        <end position="143"/>
    </location>
</feature>
<evidence type="ECO:0000313" key="4">
    <source>
        <dbReference type="Proteomes" id="UP000266673"/>
    </source>
</evidence>
<keyword evidence="2" id="KW-0732">Signal</keyword>
<keyword evidence="4" id="KW-1185">Reference proteome</keyword>
<name>A0A397V2T1_9GLOM</name>
<feature type="region of interest" description="Disordered" evidence="1">
    <location>
        <begin position="34"/>
        <end position="112"/>
    </location>
</feature>
<reference evidence="3 4" key="1">
    <citation type="submission" date="2018-06" db="EMBL/GenBank/DDBJ databases">
        <title>Comparative genomics reveals the genomic features of Rhizophagus irregularis, R. cerebriforme, R. diaphanum and Gigaspora rosea, and their symbiotic lifestyle signature.</title>
        <authorList>
            <person name="Morin E."/>
            <person name="San Clemente H."/>
            <person name="Chen E.C.H."/>
            <person name="De La Providencia I."/>
            <person name="Hainaut M."/>
            <person name="Kuo A."/>
            <person name="Kohler A."/>
            <person name="Murat C."/>
            <person name="Tang N."/>
            <person name="Roy S."/>
            <person name="Loubradou J."/>
            <person name="Henrissat B."/>
            <person name="Grigoriev I.V."/>
            <person name="Corradi N."/>
            <person name="Roux C."/>
            <person name="Martin F.M."/>
        </authorList>
    </citation>
    <scope>NUCLEOTIDE SEQUENCE [LARGE SCALE GENOMIC DNA]</scope>
    <source>
        <strain evidence="3 4">DAOM 194757</strain>
    </source>
</reference>
<comment type="caution">
    <text evidence="3">The sequence shown here is derived from an EMBL/GenBank/DDBJ whole genome shotgun (WGS) entry which is preliminary data.</text>
</comment>
<proteinExistence type="predicted"/>
<dbReference type="OrthoDB" id="10474198at2759"/>
<protein>
    <submittedName>
        <fullName evidence="3">Uncharacterized protein</fullName>
    </submittedName>
</protein>
<evidence type="ECO:0000256" key="1">
    <source>
        <dbReference type="SAM" id="MobiDB-lite"/>
    </source>
</evidence>
<evidence type="ECO:0000256" key="2">
    <source>
        <dbReference type="SAM" id="SignalP"/>
    </source>
</evidence>
<sequence length="143" mass="14313">MHFSKINSILALCLLFCSVFVAGAVNTHKSADAHTVDPTDYTAKPSNTADATPLPSGSDVPTGGSAPPALTTGTGTDAGAIIPTPLWTGAHASSSAPPAASTPSTSATPNVSVSAGNALRSVAVDNLIYFGLFVCSAAFYLNF</sequence>
<dbReference type="EMBL" id="QKWP01000652">
    <property type="protein sequence ID" value="RIB16760.1"/>
    <property type="molecule type" value="Genomic_DNA"/>
</dbReference>
<feature type="signal peptide" evidence="2">
    <location>
        <begin position="1"/>
        <end position="23"/>
    </location>
</feature>
<feature type="compositionally biased region" description="Low complexity" evidence="1">
    <location>
        <begin position="92"/>
        <end position="112"/>
    </location>
</feature>
<gene>
    <name evidence="3" type="ORF">C2G38_2038314</name>
</gene>
<dbReference type="AlphaFoldDB" id="A0A397V2T1"/>
<organism evidence="3 4">
    <name type="scientific">Gigaspora rosea</name>
    <dbReference type="NCBI Taxonomy" id="44941"/>
    <lineage>
        <taxon>Eukaryota</taxon>
        <taxon>Fungi</taxon>
        <taxon>Fungi incertae sedis</taxon>
        <taxon>Mucoromycota</taxon>
        <taxon>Glomeromycotina</taxon>
        <taxon>Glomeromycetes</taxon>
        <taxon>Diversisporales</taxon>
        <taxon>Gigasporaceae</taxon>
        <taxon>Gigaspora</taxon>
    </lineage>
</organism>
<feature type="compositionally biased region" description="Low complexity" evidence="1">
    <location>
        <begin position="61"/>
        <end position="84"/>
    </location>
</feature>
<accession>A0A397V2T1</accession>